<sequence>MLKIVNDFDPYGLEPGSADGAPADEYSPESTAMARHLIDNGKITRSDIDSVWLRWFGEPLSTMDGIRFDQFVCDLNAVIGSVP</sequence>
<evidence type="ECO:0000256" key="1">
    <source>
        <dbReference type="SAM" id="MobiDB-lite"/>
    </source>
</evidence>
<accession>A0A3S9WC37</accession>
<name>A0A3S9WC37_9MICO</name>
<proteinExistence type="predicted"/>
<gene>
    <name evidence="2" type="ORF">CVS47_02276</name>
</gene>
<reference evidence="2 3" key="1">
    <citation type="submission" date="2018-08" db="EMBL/GenBank/DDBJ databases">
        <title>Microbacterium lemovicicum sp. nov., a bacterium isolated from a natural uranium-rich soil.</title>
        <authorList>
            <person name="ORTET P."/>
        </authorList>
    </citation>
    <scope>NUCLEOTIDE SEQUENCE [LARGE SCALE GENOMIC DNA]</scope>
    <source>
        <strain evidence="2 3">Viu22</strain>
    </source>
</reference>
<evidence type="ECO:0000313" key="2">
    <source>
        <dbReference type="EMBL" id="AZS37635.1"/>
    </source>
</evidence>
<keyword evidence="3" id="KW-1185">Reference proteome</keyword>
<feature type="region of interest" description="Disordered" evidence="1">
    <location>
        <begin position="1"/>
        <end position="29"/>
    </location>
</feature>
<dbReference type="KEGG" id="mlv:CVS47_02276"/>
<dbReference type="EMBL" id="CP031423">
    <property type="protein sequence ID" value="AZS37635.1"/>
    <property type="molecule type" value="Genomic_DNA"/>
</dbReference>
<organism evidence="2 3">
    <name type="scientific">Microbacterium lemovicicum</name>
    <dbReference type="NCBI Taxonomy" id="1072463"/>
    <lineage>
        <taxon>Bacteria</taxon>
        <taxon>Bacillati</taxon>
        <taxon>Actinomycetota</taxon>
        <taxon>Actinomycetes</taxon>
        <taxon>Micrococcales</taxon>
        <taxon>Microbacteriaceae</taxon>
        <taxon>Microbacterium</taxon>
    </lineage>
</organism>
<dbReference type="Proteomes" id="UP000276888">
    <property type="component" value="Chromosome"/>
</dbReference>
<protein>
    <submittedName>
        <fullName evidence="2">Uncharacterized protein</fullName>
    </submittedName>
</protein>
<dbReference type="AlphaFoldDB" id="A0A3S9WC37"/>
<evidence type="ECO:0000313" key="3">
    <source>
        <dbReference type="Proteomes" id="UP000276888"/>
    </source>
</evidence>